<dbReference type="Gene3D" id="3.90.550.10">
    <property type="entry name" value="Spore Coat Polysaccharide Biosynthesis Protein SpsA, Chain A"/>
    <property type="match status" value="1"/>
</dbReference>
<reference evidence="2 3" key="1">
    <citation type="submission" date="2024-03" db="EMBL/GenBank/DDBJ databases">
        <title>Human intestinal bacterial collection.</title>
        <authorList>
            <person name="Pauvert C."/>
            <person name="Hitch T.C.A."/>
            <person name="Clavel T."/>
        </authorList>
    </citation>
    <scope>NUCLEOTIDE SEQUENCE [LARGE SCALE GENOMIC DNA]</scope>
    <source>
        <strain evidence="2 3">CLA-AA-H255</strain>
    </source>
</reference>
<protein>
    <submittedName>
        <fullName evidence="2">Glycosyltransferase</fullName>
        <ecNumber evidence="2">2.4.-.-</ecNumber>
    </submittedName>
</protein>
<dbReference type="Proteomes" id="UP001442364">
    <property type="component" value="Unassembled WGS sequence"/>
</dbReference>
<comment type="caution">
    <text evidence="2">The sequence shown here is derived from an EMBL/GenBank/DDBJ whole genome shotgun (WGS) entry which is preliminary data.</text>
</comment>
<dbReference type="EC" id="2.4.-.-" evidence="2"/>
<dbReference type="SUPFAM" id="SSF53448">
    <property type="entry name" value="Nucleotide-diphospho-sugar transferases"/>
    <property type="match status" value="1"/>
</dbReference>
<dbReference type="GO" id="GO:0016757">
    <property type="term" value="F:glycosyltransferase activity"/>
    <property type="evidence" value="ECO:0007669"/>
    <property type="project" value="UniProtKB-KW"/>
</dbReference>
<name>A0ABV1BT31_9FIRM</name>
<gene>
    <name evidence="2" type="ORF">WMO14_03295</name>
</gene>
<dbReference type="RefSeq" id="WP_349153274.1">
    <property type="nucleotide sequence ID" value="NZ_JBBMER010000002.1"/>
</dbReference>
<evidence type="ECO:0000313" key="3">
    <source>
        <dbReference type="Proteomes" id="UP001442364"/>
    </source>
</evidence>
<accession>A0ABV1BT31</accession>
<organism evidence="2 3">
    <name type="scientific">[Lactobacillus] rogosae</name>
    <dbReference type="NCBI Taxonomy" id="706562"/>
    <lineage>
        <taxon>Bacteria</taxon>
        <taxon>Bacillati</taxon>
        <taxon>Bacillota</taxon>
        <taxon>Clostridia</taxon>
        <taxon>Lachnospirales</taxon>
        <taxon>Lachnospiraceae</taxon>
        <taxon>Lachnospira</taxon>
    </lineage>
</organism>
<feature type="domain" description="Glycosyltransferase 2-like" evidence="1">
    <location>
        <begin position="6"/>
        <end position="135"/>
    </location>
</feature>
<proteinExistence type="predicted"/>
<dbReference type="Pfam" id="PF00535">
    <property type="entry name" value="Glycos_transf_2"/>
    <property type="match status" value="1"/>
</dbReference>
<dbReference type="EMBL" id="JBBMER010000002">
    <property type="protein sequence ID" value="MEQ2378912.1"/>
    <property type="molecule type" value="Genomic_DNA"/>
</dbReference>
<keyword evidence="2" id="KW-0808">Transferase</keyword>
<keyword evidence="2" id="KW-0328">Glycosyltransferase</keyword>
<sequence>MEKVIVLMSTYNGEKYIKQQVDSILNQENVSVELVVRDDGSNDNTISILKEYEKAGKLIWYTGDNKGAAYSFFDLMEYAKNRYDDYCYFALSDQDDIWKKQKLYRAITELKENDSQLYYCSKQLLSDNKEVNGRIVKIFPMDKEEHIIRNCAGGCTMVMSYYMLGLVCMYRPKWVEMHDSWIARVAYFNDINFVEDEEAMIMYRIHNDNVCGTYTNLYEKIRNKLKYDIKQKNVIKRTASELLQGYNQNLSCDNKEILNLIANYDCNFYSKINLLKKYRKCKFTTKQRKVDFVLKVIWGRI</sequence>
<evidence type="ECO:0000259" key="1">
    <source>
        <dbReference type="Pfam" id="PF00535"/>
    </source>
</evidence>
<evidence type="ECO:0000313" key="2">
    <source>
        <dbReference type="EMBL" id="MEQ2378912.1"/>
    </source>
</evidence>
<keyword evidence="3" id="KW-1185">Reference proteome</keyword>
<dbReference type="PANTHER" id="PTHR22916">
    <property type="entry name" value="GLYCOSYLTRANSFERASE"/>
    <property type="match status" value="1"/>
</dbReference>
<dbReference type="InterPro" id="IPR029044">
    <property type="entry name" value="Nucleotide-diphossugar_trans"/>
</dbReference>
<dbReference type="InterPro" id="IPR001173">
    <property type="entry name" value="Glyco_trans_2-like"/>
</dbReference>
<dbReference type="PANTHER" id="PTHR22916:SF3">
    <property type="entry name" value="UDP-GLCNAC:BETAGAL BETA-1,3-N-ACETYLGLUCOSAMINYLTRANSFERASE-LIKE PROTEIN 1"/>
    <property type="match status" value="1"/>
</dbReference>